<dbReference type="AlphaFoldDB" id="A0A7S4VQ41"/>
<evidence type="ECO:0000259" key="13">
    <source>
        <dbReference type="Pfam" id="PF00060"/>
    </source>
</evidence>
<comment type="subcellular location">
    <subcellularLocation>
        <location evidence="1">Membrane</location>
        <topology evidence="1">Multi-pass membrane protein</topology>
    </subcellularLocation>
</comment>
<dbReference type="GO" id="GO:0016020">
    <property type="term" value="C:membrane"/>
    <property type="evidence" value="ECO:0007669"/>
    <property type="project" value="UniProtKB-SubCell"/>
</dbReference>
<evidence type="ECO:0000256" key="6">
    <source>
        <dbReference type="ARBA" id="ARBA00023136"/>
    </source>
</evidence>
<evidence type="ECO:0000256" key="5">
    <source>
        <dbReference type="ARBA" id="ARBA00023065"/>
    </source>
</evidence>
<keyword evidence="7" id="KW-0675">Receptor</keyword>
<keyword evidence="8" id="KW-0325">Glycoprotein</keyword>
<evidence type="ECO:0000256" key="11">
    <source>
        <dbReference type="SAM" id="Phobius"/>
    </source>
</evidence>
<dbReference type="PANTHER" id="PTHR18966">
    <property type="entry name" value="IONOTROPIC GLUTAMATE RECEPTOR"/>
    <property type="match status" value="1"/>
</dbReference>
<feature type="transmembrane region" description="Helical" evidence="11">
    <location>
        <begin position="310"/>
        <end position="330"/>
    </location>
</feature>
<dbReference type="InterPro" id="IPR015683">
    <property type="entry name" value="Ionotropic_Glu_rcpt"/>
</dbReference>
<gene>
    <name evidence="14" type="ORF">DBRI00130_LOCUS17238</name>
</gene>
<evidence type="ECO:0000256" key="8">
    <source>
        <dbReference type="ARBA" id="ARBA00023180"/>
    </source>
</evidence>
<keyword evidence="6 11" id="KW-0472">Membrane</keyword>
<feature type="transmembrane region" description="Helical" evidence="11">
    <location>
        <begin position="593"/>
        <end position="611"/>
    </location>
</feature>
<reference evidence="14" key="1">
    <citation type="submission" date="2021-01" db="EMBL/GenBank/DDBJ databases">
        <authorList>
            <person name="Corre E."/>
            <person name="Pelletier E."/>
            <person name="Niang G."/>
            <person name="Scheremetjew M."/>
            <person name="Finn R."/>
            <person name="Kale V."/>
            <person name="Holt S."/>
            <person name="Cochrane G."/>
            <person name="Meng A."/>
            <person name="Brown T."/>
            <person name="Cohen L."/>
        </authorList>
    </citation>
    <scope>NUCLEOTIDE SEQUENCE</scope>
    <source>
        <strain evidence="14">GSO104</strain>
    </source>
</reference>
<feature type="chain" id="PRO_5031060187" description="Ionotropic glutamate receptor C-terminal domain-containing protein" evidence="12">
    <location>
        <begin position="18"/>
        <end position="724"/>
    </location>
</feature>
<keyword evidence="4 11" id="KW-1133">Transmembrane helix</keyword>
<feature type="transmembrane region" description="Helical" evidence="11">
    <location>
        <begin position="398"/>
        <end position="420"/>
    </location>
</feature>
<dbReference type="EMBL" id="HBNS01021745">
    <property type="protein sequence ID" value="CAE4611703.1"/>
    <property type="molecule type" value="Transcribed_RNA"/>
</dbReference>
<evidence type="ECO:0000313" key="14">
    <source>
        <dbReference type="EMBL" id="CAE4611703.1"/>
    </source>
</evidence>
<sequence>MTKSFHLWFLLALSSEGKYYNPPTQQHHRSLIQDAVEISNDSLPPKKPNGDDRCPCLSFDTLQDDNSLPLEPYTDFSHLGPNTNVSMYGVGCEAHDEITPACSDDQCSTQVPLPDDCDKFWCARSWCFVDPSNCKLLHTPSIHFTDRHFSYATCGQIDSFTLSERKKAIKDKTYQVALNSNSGGWRGSYNPEGSFAVNNRWSGPIVDFLRTSALEGGFTMNITRPPEWIREDAKKFFGSSSFDYCVYAVSLGYLDFCLAAYTITNKRAAVANFFETTNNGVYLISFVDVGGTSWSSFIRSAKTIFQPFTWGAWAMIFFFVIPILSLLMLMHEHGAPGSAYPLTAPALVVGQRAKLHKVAQKHVPVTSHVLTSLYMGILSFFQQSYDQSVVTVGGKINLLAISSFVLLVLAVYTANLAAILTQDAQNMPVSDIAGVIKAGYRICAERKVAELIMSLYDIDPNRFVPDPIELGGDGGPGFNCPNCAARSRVFDFMKLDNSDPSLYCDIGIASEEDLEVLHGSTQHCNKTQIGKALGYESIGIPIFSGVSPELISFFHEMKNEGVLNRVSSESFPDNSCPETGGEGSSLNVEQMTGIWIIVFGFALVGLWARLFRKHIKPLGKETKRRERWLERYDQWGNPTAHSIFIDGHKYEPDHGDSGKLKSRRSLMVNDLDLSPGSEEMDKRDETFETNNSDEFCNEKTTSSEKQVSFYITSRKLVGGEMPVI</sequence>
<keyword evidence="2" id="KW-0813">Transport</keyword>
<evidence type="ECO:0000256" key="7">
    <source>
        <dbReference type="ARBA" id="ARBA00023170"/>
    </source>
</evidence>
<dbReference type="Pfam" id="PF00060">
    <property type="entry name" value="Lig_chan"/>
    <property type="match status" value="1"/>
</dbReference>
<feature type="domain" description="Ionotropic glutamate receptor C-terminal" evidence="13">
    <location>
        <begin position="339"/>
        <end position="599"/>
    </location>
</feature>
<dbReference type="Gene3D" id="1.10.287.70">
    <property type="match status" value="1"/>
</dbReference>
<name>A0A7S4VQ41_9STRA</name>
<proteinExistence type="predicted"/>
<feature type="signal peptide" evidence="12">
    <location>
        <begin position="1"/>
        <end position="17"/>
    </location>
</feature>
<organism evidence="14">
    <name type="scientific">Ditylum brightwellii</name>
    <dbReference type="NCBI Taxonomy" id="49249"/>
    <lineage>
        <taxon>Eukaryota</taxon>
        <taxon>Sar</taxon>
        <taxon>Stramenopiles</taxon>
        <taxon>Ochrophyta</taxon>
        <taxon>Bacillariophyta</taxon>
        <taxon>Mediophyceae</taxon>
        <taxon>Lithodesmiophycidae</taxon>
        <taxon>Lithodesmiales</taxon>
        <taxon>Lithodesmiaceae</taxon>
        <taxon>Ditylum</taxon>
    </lineage>
</organism>
<dbReference type="InterPro" id="IPR001320">
    <property type="entry name" value="Iontro_rcpt_C"/>
</dbReference>
<keyword evidence="10" id="KW-0407">Ion channel</keyword>
<evidence type="ECO:0000256" key="1">
    <source>
        <dbReference type="ARBA" id="ARBA00004141"/>
    </source>
</evidence>
<keyword evidence="9" id="KW-1071">Ligand-gated ion channel</keyword>
<protein>
    <recommendedName>
        <fullName evidence="13">Ionotropic glutamate receptor C-terminal domain-containing protein</fullName>
    </recommendedName>
</protein>
<keyword evidence="5" id="KW-0406">Ion transport</keyword>
<accession>A0A7S4VQ41</accession>
<dbReference type="GO" id="GO:0015276">
    <property type="term" value="F:ligand-gated monoatomic ion channel activity"/>
    <property type="evidence" value="ECO:0007669"/>
    <property type="project" value="InterPro"/>
</dbReference>
<evidence type="ECO:0000256" key="3">
    <source>
        <dbReference type="ARBA" id="ARBA00022692"/>
    </source>
</evidence>
<keyword evidence="12" id="KW-0732">Signal</keyword>
<evidence type="ECO:0000256" key="10">
    <source>
        <dbReference type="ARBA" id="ARBA00023303"/>
    </source>
</evidence>
<evidence type="ECO:0000256" key="9">
    <source>
        <dbReference type="ARBA" id="ARBA00023286"/>
    </source>
</evidence>
<keyword evidence="3 11" id="KW-0812">Transmembrane</keyword>
<dbReference type="Gene3D" id="3.40.190.10">
    <property type="entry name" value="Periplasmic binding protein-like II"/>
    <property type="match status" value="1"/>
</dbReference>
<evidence type="ECO:0000256" key="4">
    <source>
        <dbReference type="ARBA" id="ARBA00022989"/>
    </source>
</evidence>
<evidence type="ECO:0000256" key="2">
    <source>
        <dbReference type="ARBA" id="ARBA00022448"/>
    </source>
</evidence>
<evidence type="ECO:0000256" key="12">
    <source>
        <dbReference type="SAM" id="SignalP"/>
    </source>
</evidence>